<reference evidence="2" key="1">
    <citation type="submission" date="2007-10" db="EMBL/GenBank/DDBJ databases">
        <title>Complete sequence of Salinispora arenicola CNS-205.</title>
        <authorList>
            <consortium name="US DOE Joint Genome Institute"/>
            <person name="Copeland A."/>
            <person name="Lucas S."/>
            <person name="Lapidus A."/>
            <person name="Barry K."/>
            <person name="Glavina del Rio T."/>
            <person name="Dalin E."/>
            <person name="Tice H."/>
            <person name="Pitluck S."/>
            <person name="Foster B."/>
            <person name="Schmutz J."/>
            <person name="Larimer F."/>
            <person name="Land M."/>
            <person name="Hauser L."/>
            <person name="Kyrpides N."/>
            <person name="Ivanova N."/>
            <person name="Jensen P.R."/>
            <person name="Moore B.S."/>
            <person name="Penn K."/>
            <person name="Jenkins C."/>
            <person name="Udwary D."/>
            <person name="Xiang L."/>
            <person name="Gontang E."/>
            <person name="Richardson P."/>
        </authorList>
    </citation>
    <scope>NUCLEOTIDE SEQUENCE [LARGE SCALE GENOMIC DNA]</scope>
    <source>
        <strain evidence="2">CNS-205</strain>
    </source>
</reference>
<dbReference type="HOGENOM" id="CLU_1481003_0_0_11"/>
<gene>
    <name evidence="2" type="ordered locus">Sare_0064</name>
</gene>
<feature type="compositionally biased region" description="Basic and acidic residues" evidence="1">
    <location>
        <begin position="55"/>
        <end position="64"/>
    </location>
</feature>
<accession>A8LWH7</accession>
<organism evidence="2">
    <name type="scientific">Salinispora arenicola (strain CNS-205)</name>
    <dbReference type="NCBI Taxonomy" id="391037"/>
    <lineage>
        <taxon>Bacteria</taxon>
        <taxon>Bacillati</taxon>
        <taxon>Actinomycetota</taxon>
        <taxon>Actinomycetes</taxon>
        <taxon>Micromonosporales</taxon>
        <taxon>Micromonosporaceae</taxon>
        <taxon>Salinispora</taxon>
    </lineage>
</organism>
<feature type="compositionally biased region" description="Basic residues" evidence="1">
    <location>
        <begin position="169"/>
        <end position="182"/>
    </location>
</feature>
<evidence type="ECO:0000313" key="2">
    <source>
        <dbReference type="EMBL" id="ABV96000.1"/>
    </source>
</evidence>
<dbReference type="AlphaFoldDB" id="A8LWH7"/>
<protein>
    <submittedName>
        <fullName evidence="2">Uncharacterized protein</fullName>
    </submittedName>
</protein>
<feature type="region of interest" description="Disordered" evidence="1">
    <location>
        <begin position="154"/>
        <end position="182"/>
    </location>
</feature>
<feature type="compositionally biased region" description="Low complexity" evidence="1">
    <location>
        <begin position="74"/>
        <end position="85"/>
    </location>
</feature>
<name>A8LWH7_SALAI</name>
<dbReference type="EMBL" id="CP000850">
    <property type="protein sequence ID" value="ABV96000.1"/>
    <property type="molecule type" value="Genomic_DNA"/>
</dbReference>
<proteinExistence type="predicted"/>
<dbReference type="KEGG" id="saq:Sare_0064"/>
<sequence>MTHGRTLAGRAVVCSACPGRRLAGWPRATTHGPRPADGAPAILESLRPRRRRSNRDRFATRDPPHGPGVPFPAPRRSGAARPAAGDKPPPLSHRSVCGGPRASRSPRQPPGVLRGRSRSVSGATDARRGGGACGPSRAALTRAALIYQHTAQERDQHIADGLSEQIKKNRDRARKGHGKAKK</sequence>
<evidence type="ECO:0000256" key="1">
    <source>
        <dbReference type="SAM" id="MobiDB-lite"/>
    </source>
</evidence>
<feature type="region of interest" description="Disordered" evidence="1">
    <location>
        <begin position="25"/>
        <end position="135"/>
    </location>
</feature>